<evidence type="ECO:0008006" key="7">
    <source>
        <dbReference type="Google" id="ProtNLM"/>
    </source>
</evidence>
<feature type="compositionally biased region" description="Acidic residues" evidence="1">
    <location>
        <begin position="1040"/>
        <end position="1056"/>
    </location>
</feature>
<dbReference type="Pfam" id="PF09368">
    <property type="entry name" value="Sas10"/>
    <property type="match status" value="1"/>
</dbReference>
<dbReference type="EMBL" id="JACAZH010000019">
    <property type="protein sequence ID" value="KAF7346195.1"/>
    <property type="molecule type" value="Genomic_DNA"/>
</dbReference>
<feature type="compositionally biased region" description="Basic residues" evidence="1">
    <location>
        <begin position="1373"/>
        <end position="1382"/>
    </location>
</feature>
<feature type="region of interest" description="Disordered" evidence="1">
    <location>
        <begin position="1040"/>
        <end position="1137"/>
    </location>
</feature>
<feature type="compositionally biased region" description="Low complexity" evidence="1">
    <location>
        <begin position="1"/>
        <end position="12"/>
    </location>
</feature>
<evidence type="ECO:0000313" key="5">
    <source>
        <dbReference type="EMBL" id="KAF7346195.1"/>
    </source>
</evidence>
<evidence type="ECO:0000313" key="6">
    <source>
        <dbReference type="Proteomes" id="UP000623467"/>
    </source>
</evidence>
<dbReference type="OrthoDB" id="5579281at2759"/>
<dbReference type="InterPro" id="IPR018972">
    <property type="entry name" value="Sas10_C_dom"/>
</dbReference>
<evidence type="ECO:0000259" key="3">
    <source>
        <dbReference type="Pfam" id="PF15404"/>
    </source>
</evidence>
<evidence type="ECO:0000259" key="2">
    <source>
        <dbReference type="Pfam" id="PF09368"/>
    </source>
</evidence>
<comment type="caution">
    <text evidence="5">The sequence shown here is derived from an EMBL/GenBank/DDBJ whole genome shotgun (WGS) entry which is preliminary data.</text>
</comment>
<feature type="domain" description="Mug56/Spo71 PH" evidence="3">
    <location>
        <begin position="848"/>
        <end position="1005"/>
    </location>
</feature>
<dbReference type="Proteomes" id="UP000623467">
    <property type="component" value="Unassembled WGS sequence"/>
</dbReference>
<reference evidence="5" key="1">
    <citation type="submission" date="2020-05" db="EMBL/GenBank/DDBJ databases">
        <title>Mycena genomes resolve the evolution of fungal bioluminescence.</title>
        <authorList>
            <person name="Tsai I.J."/>
        </authorList>
    </citation>
    <scope>NUCLEOTIDE SEQUENCE</scope>
    <source>
        <strain evidence="5">160909Yilan</strain>
    </source>
</reference>
<organism evidence="5 6">
    <name type="scientific">Mycena sanguinolenta</name>
    <dbReference type="NCBI Taxonomy" id="230812"/>
    <lineage>
        <taxon>Eukaryota</taxon>
        <taxon>Fungi</taxon>
        <taxon>Dikarya</taxon>
        <taxon>Basidiomycota</taxon>
        <taxon>Agaricomycotina</taxon>
        <taxon>Agaricomycetes</taxon>
        <taxon>Agaricomycetidae</taxon>
        <taxon>Agaricales</taxon>
        <taxon>Marasmiineae</taxon>
        <taxon>Mycenaceae</taxon>
        <taxon>Mycena</taxon>
    </lineage>
</organism>
<dbReference type="Pfam" id="PF23207">
    <property type="entry name" value="PH_SPO71"/>
    <property type="match status" value="1"/>
</dbReference>
<dbReference type="Pfam" id="PF15404">
    <property type="entry name" value="PH_4"/>
    <property type="match status" value="1"/>
</dbReference>
<dbReference type="InterPro" id="IPR057379">
    <property type="entry name" value="PH_SPO71"/>
</dbReference>
<feature type="compositionally biased region" description="Basic and acidic residues" evidence="1">
    <location>
        <begin position="1122"/>
        <end position="1135"/>
    </location>
</feature>
<dbReference type="GO" id="GO:1902657">
    <property type="term" value="P:protein localization to prospore membrane"/>
    <property type="evidence" value="ECO:0007669"/>
    <property type="project" value="InterPro"/>
</dbReference>
<dbReference type="PANTHER" id="PTHR28076:SF1">
    <property type="entry name" value="PROSPORE MEMBRANE ADAPTER PROTEIN SPO71"/>
    <property type="match status" value="1"/>
</dbReference>
<proteinExistence type="predicted"/>
<gene>
    <name evidence="5" type="ORF">MSAN_01846400</name>
</gene>
<evidence type="ECO:0000256" key="1">
    <source>
        <dbReference type="SAM" id="MobiDB-lite"/>
    </source>
</evidence>
<feature type="region of interest" description="Disordered" evidence="1">
    <location>
        <begin position="1"/>
        <end position="39"/>
    </location>
</feature>
<keyword evidence="6" id="KW-1185">Reference proteome</keyword>
<feature type="domain" description="Sas10 C-terminal" evidence="2">
    <location>
        <begin position="1486"/>
        <end position="1558"/>
    </location>
</feature>
<feature type="compositionally biased region" description="Basic residues" evidence="1">
    <location>
        <begin position="69"/>
        <end position="78"/>
    </location>
</feature>
<feature type="domain" description="Prospore membrane adapter protein SPO71 PH" evidence="4">
    <location>
        <begin position="328"/>
        <end position="474"/>
    </location>
</feature>
<dbReference type="InterPro" id="IPR039486">
    <property type="entry name" value="Mug56/Spo71_PH"/>
</dbReference>
<accession>A0A8H7CQ98</accession>
<name>A0A8H7CQ98_9AGAR</name>
<protein>
    <recommendedName>
        <fullName evidence="7">PH domain-containing protein</fullName>
    </recommendedName>
</protein>
<dbReference type="InterPro" id="IPR040345">
    <property type="entry name" value="Mug56/Spo71"/>
</dbReference>
<feature type="region of interest" description="Disordered" evidence="1">
    <location>
        <begin position="1367"/>
        <end position="1490"/>
    </location>
</feature>
<feature type="compositionally biased region" description="Basic residues" evidence="1">
    <location>
        <begin position="1064"/>
        <end position="1079"/>
    </location>
</feature>
<dbReference type="PANTHER" id="PTHR28076">
    <property type="entry name" value="SPORULATION-SPECIFIC PROTEIN 71"/>
    <property type="match status" value="1"/>
</dbReference>
<feature type="region of interest" description="Disordered" evidence="1">
    <location>
        <begin position="176"/>
        <end position="199"/>
    </location>
</feature>
<sequence>MPPIPTIVEPEPVSVPPPLAKSQSASGNSKKSFRSRVAGLETGAHLHKRVFVGPLPEKAVPLPDVVPGKGKKKKRRLRLGSSDDDDEDGHISRIIREHAFAFFIQEGGNEEDWEETREQSVREEMLRRWRETEWGAIWGRREKEPKQASKRWIGGSFEVGDILGLNILQEPAESIRERMSSRSARSVSRKADASSSPQYLSMDEGASTFFVLDQGTSFSAAETPGGSILRPTLSAGAVDAEGRRVQSDFALRPTLDTTPQVKSDSHVAVIGKERERVVHYAQSPVRDDSEGSPAPPSEVLERSPSEVPATSAEAMSIPEPSKQLPDGIVMRDRMLVRVGYTESESIGPVFDEETGRKTRGIRYQEWAEFVVLWRNKSIHFYEPHNVPGTKWLTGSKYRLAFIVPLKSAKTRLSLYSFVDLTWSLTCTPTSIHHDSKARAIFRRAKEGTNIFICKVKSRSRAADWMWTIWRRLGGLLPPSLEILHPNLGTRVKMELPGVEAPEMFTRENIIALCMHSLRRVKDWKELIDLQLSEGKEFQLTWRLGTQLDWIWLDTDVLGEPRECAVLCGLAMQQSVPPPHLELRLAQHSVHHFVLKNETRVPEPPSIEGYLERIRPNSQSKHLMYLVTHDGNLFSLAADKAHPPSPMGIGQAESADALRLAEVQRGTRQILSATGVSDMRSILSVRRAFQPVVPASHDMAEVGDDQSYVSRASVIERTDSDDEDEGGEEGLRTAQDKTHLRMKRSFELLLKNGHIIRFEAHSRKVTVEWIERLRALISYWRQRHRIDASEEMDLAQAYRPRLTKRRHVLRNDSEIAPEAPVDASAPMPLLSNLYSWCVLDGCKPVIRGGKVHMRRGLHGQYRFVQLFLLPGHLAQFRIMPGTALHLAMNQNINLADAYVCSGYFAALTLPTGEHISDNALPRRYADGLECDDPDEDTLFMLWYHPNRTAVNVALEVPEVDDAMKQQTKQTDKTMSTRIPSLSSKRKVAVFRCRNKLERDAWCWALNFHASRDKILLEGDGPGGDDDGDDDEVFGLDLSDQEELSDDENDEDIQDEDLPAANLKSKSSKSKSKKAKAKAKTKGSSSEEESDEDETWGRGRSAYYSSNAAQLDSDDEEGNELEEQEAKRLQTKSRDAMGDGDFGLDDAVEGIPIDAPEDSAPMEDPIPQDPKSLIRHLEKTSPETLALARDWEDTAESLIKTRAKIAILQANDPDSLSLGMIHLHYQALLSYATALAFYLHLRSSEKYARRPELLRTHPVLARVLTLKQSLITLEDLDFAASDSDAGFIDDGSDVDEMMDAKNLWKLSRMEGLDEDELDDLLQDADMPQQEADELEREMEVEIRPKKEAKNIPDISCHAYGEATALQHADAADKSARRKSLRFHTSRIENASARRQGARNNAVGGDDDIPYRDTRKQTPKVSASSRGQGGEDLDDSEPQPKVPEPDAEDADGYYDLVNRKAKLKKASKKAEYEAAQEAARPDYEQGGADGPRSLTRAILTNKGLTPRRPKTVRNPRVKKREKFRKANMKVSSQRAVYKGGLAATGRYEGEKSGISKVVKSIPLG</sequence>
<evidence type="ECO:0000259" key="4">
    <source>
        <dbReference type="Pfam" id="PF23207"/>
    </source>
</evidence>
<feature type="region of interest" description="Disordered" evidence="1">
    <location>
        <begin position="281"/>
        <end position="323"/>
    </location>
</feature>
<feature type="compositionally biased region" description="Polar residues" evidence="1">
    <location>
        <begin position="21"/>
        <end position="30"/>
    </location>
</feature>
<feature type="region of interest" description="Disordered" evidence="1">
    <location>
        <begin position="58"/>
        <end position="90"/>
    </location>
</feature>
<feature type="compositionally biased region" description="Acidic residues" evidence="1">
    <location>
        <begin position="1110"/>
        <end position="1121"/>
    </location>
</feature>